<evidence type="ECO:0000313" key="2">
    <source>
        <dbReference type="Proteomes" id="UP000790377"/>
    </source>
</evidence>
<accession>A0ACB7ZXK4</accession>
<reference evidence="1" key="1">
    <citation type="journal article" date="2021" name="New Phytol.">
        <title>Evolutionary innovations through gain and loss of genes in the ectomycorrhizal Boletales.</title>
        <authorList>
            <person name="Wu G."/>
            <person name="Miyauchi S."/>
            <person name="Morin E."/>
            <person name="Kuo A."/>
            <person name="Drula E."/>
            <person name="Varga T."/>
            <person name="Kohler A."/>
            <person name="Feng B."/>
            <person name="Cao Y."/>
            <person name="Lipzen A."/>
            <person name="Daum C."/>
            <person name="Hundley H."/>
            <person name="Pangilinan J."/>
            <person name="Johnson J."/>
            <person name="Barry K."/>
            <person name="LaButti K."/>
            <person name="Ng V."/>
            <person name="Ahrendt S."/>
            <person name="Min B."/>
            <person name="Choi I.G."/>
            <person name="Park H."/>
            <person name="Plett J.M."/>
            <person name="Magnuson J."/>
            <person name="Spatafora J.W."/>
            <person name="Nagy L.G."/>
            <person name="Henrissat B."/>
            <person name="Grigoriev I.V."/>
            <person name="Yang Z.L."/>
            <person name="Xu J."/>
            <person name="Martin F.M."/>
        </authorList>
    </citation>
    <scope>NUCLEOTIDE SEQUENCE</scope>
    <source>
        <strain evidence="1">ATCC 28755</strain>
    </source>
</reference>
<comment type="caution">
    <text evidence="1">The sequence shown here is derived from an EMBL/GenBank/DDBJ whole genome shotgun (WGS) entry which is preliminary data.</text>
</comment>
<evidence type="ECO:0000313" key="1">
    <source>
        <dbReference type="EMBL" id="KAH7905609.1"/>
    </source>
</evidence>
<protein>
    <submittedName>
        <fullName evidence="1">Uncharacterized protein</fullName>
    </submittedName>
</protein>
<gene>
    <name evidence="1" type="ORF">BJ138DRAFT_1017482</name>
</gene>
<organism evidence="1 2">
    <name type="scientific">Hygrophoropsis aurantiaca</name>
    <dbReference type="NCBI Taxonomy" id="72124"/>
    <lineage>
        <taxon>Eukaryota</taxon>
        <taxon>Fungi</taxon>
        <taxon>Dikarya</taxon>
        <taxon>Basidiomycota</taxon>
        <taxon>Agaricomycotina</taxon>
        <taxon>Agaricomycetes</taxon>
        <taxon>Agaricomycetidae</taxon>
        <taxon>Boletales</taxon>
        <taxon>Coniophorineae</taxon>
        <taxon>Hygrophoropsidaceae</taxon>
        <taxon>Hygrophoropsis</taxon>
    </lineage>
</organism>
<dbReference type="Proteomes" id="UP000790377">
    <property type="component" value="Unassembled WGS sequence"/>
</dbReference>
<keyword evidence="2" id="KW-1185">Reference proteome</keyword>
<name>A0ACB7ZXK4_9AGAM</name>
<dbReference type="EMBL" id="MU268155">
    <property type="protein sequence ID" value="KAH7905609.1"/>
    <property type="molecule type" value="Genomic_DNA"/>
</dbReference>
<proteinExistence type="predicted"/>
<sequence>MRQNIQSAEDAKLRTALENMRYKECTEDDIAFLSSRVAGDPPNQPSLCDSKFRNVSIITAWNSQKDRINELGSQRFSVDNDKKLVEFFSEDKWALSESTPLNKDHPKKKQMSSHVSQIISQYDQDILWSLSPHASDHIAARLDLCVGMPVMIRNNDATELCITKGQEGKVAGWQDGIGSKGQRVLDTLFVSLVNPPTTVNIDGLPQNVVPIPKTTHTIPVRLPNDTIRHVQREQVNVLLNFSMTDYASQGKTRPYNVVDLGHCANHQSYYTCLSRSASAEGTVIMQHFDSRKITGGASGWLRQEYRMLELLDEITLLKYEGRLPGFIDGHRRNNLVTLYRQWKGFNYVPTRVPLKIAWTDSDPLIIDNALDKTEWELVDKKKFKEEKRKSDLAKFVPAIGTKPIELAIADTNIAKRVRVDNAPEHISKLIGLNWDSVNYSCAYDALFTILFHVWLENPNRWNNHMKNFSPHLTLLVKGFQQVYQNSASLENARDRVRAKLTEHDKIRYPKGPVGASVSDLAHTMLGTAQDLPAWIRCCDCGAKVPISGKICHVYTPVTTHSTSVSDWLSRKWSTPDLGPICSGCNSLVNGQWQCDTPPKLIILDIYNQPIDICHTISIKGNKANSKLHLKGIVYYKNAHFTSIIVDREGVLRFHDGMKSGLLDTNGIALSTCTSSALANCSGGSACLAIFGKLL</sequence>